<dbReference type="InterPro" id="IPR036259">
    <property type="entry name" value="MFS_trans_sf"/>
</dbReference>
<feature type="transmembrane region" description="Helical" evidence="1">
    <location>
        <begin position="68"/>
        <end position="87"/>
    </location>
</feature>
<keyword evidence="3" id="KW-1185">Reference proteome</keyword>
<feature type="transmembrane region" description="Helical" evidence="1">
    <location>
        <begin position="331"/>
        <end position="352"/>
    </location>
</feature>
<dbReference type="AlphaFoldDB" id="A0A8J4DS18"/>
<dbReference type="InterPro" id="IPR053160">
    <property type="entry name" value="MFS_DHA3_Transporter"/>
</dbReference>
<sequence length="392" mass="40214">MARRLATTLYVYTFLSEFVLLYPVYALLFADTGLSDAQISSLFVIWSTCGIVLEVPTGALADAFSRRLAVVLAPLLTGAGFALWVWAPAYWSFALGFVLWGLGGTMSSGALEALVYEELERHGHEDSYASIIGRSETVNGIALLSGTAAAAPVMDAGGYPAVGAASVAVCLLAALVATRFPDGAAAKKAADDEPGMIDTLKDGLRMARRDARVRHALLLIPGIAAIWGALEEYTPLLARDTGVTTATVPLLLLLISGGIAVGGLLAGPAARLSTRAVAFVIAGAAVALGLGALSGRPSGIVAVGAAFAAFTAVGVVAGTRLQQGITGRARATVTSLASAGTDVGTIAVYGLYAGLAPLGHAAVFALLSVPYLGVAWWLARHRAELRPEPVEV</sequence>
<dbReference type="InterPro" id="IPR011701">
    <property type="entry name" value="MFS"/>
</dbReference>
<dbReference type="Proteomes" id="UP000619260">
    <property type="component" value="Unassembled WGS sequence"/>
</dbReference>
<feature type="transmembrane region" description="Helical" evidence="1">
    <location>
        <begin position="250"/>
        <end position="269"/>
    </location>
</feature>
<dbReference type="EMBL" id="BOPF01000012">
    <property type="protein sequence ID" value="GIJ46842.1"/>
    <property type="molecule type" value="Genomic_DNA"/>
</dbReference>
<name>A0A8J4DS18_9ACTN</name>
<keyword evidence="1" id="KW-0472">Membrane</keyword>
<dbReference type="RefSeq" id="WP_203900353.1">
    <property type="nucleotide sequence ID" value="NZ_BOPF01000012.1"/>
</dbReference>
<evidence type="ECO:0000313" key="3">
    <source>
        <dbReference type="Proteomes" id="UP000619260"/>
    </source>
</evidence>
<evidence type="ECO:0000313" key="2">
    <source>
        <dbReference type="EMBL" id="GIJ46842.1"/>
    </source>
</evidence>
<feature type="transmembrane region" description="Helical" evidence="1">
    <location>
        <begin position="358"/>
        <end position="379"/>
    </location>
</feature>
<dbReference type="PANTHER" id="PTHR23530:SF1">
    <property type="entry name" value="PERMEASE, MAJOR FACILITATOR SUPERFAMILY-RELATED"/>
    <property type="match status" value="1"/>
</dbReference>
<dbReference type="GO" id="GO:0022857">
    <property type="term" value="F:transmembrane transporter activity"/>
    <property type="evidence" value="ECO:0007669"/>
    <property type="project" value="InterPro"/>
</dbReference>
<keyword evidence="1" id="KW-0812">Transmembrane</keyword>
<accession>A0A8J4DS18</accession>
<organism evidence="2 3">
    <name type="scientific">Virgisporangium aliadipatigenens</name>
    <dbReference type="NCBI Taxonomy" id="741659"/>
    <lineage>
        <taxon>Bacteria</taxon>
        <taxon>Bacillati</taxon>
        <taxon>Actinomycetota</taxon>
        <taxon>Actinomycetes</taxon>
        <taxon>Micromonosporales</taxon>
        <taxon>Micromonosporaceae</taxon>
        <taxon>Virgisporangium</taxon>
    </lineage>
</organism>
<dbReference type="PANTHER" id="PTHR23530">
    <property type="entry name" value="TRANSPORT PROTEIN-RELATED"/>
    <property type="match status" value="1"/>
</dbReference>
<protein>
    <submittedName>
        <fullName evidence="2">MFS transporter</fullName>
    </submittedName>
</protein>
<evidence type="ECO:0000256" key="1">
    <source>
        <dbReference type="SAM" id="Phobius"/>
    </source>
</evidence>
<proteinExistence type="predicted"/>
<dbReference type="Pfam" id="PF07690">
    <property type="entry name" value="MFS_1"/>
    <property type="match status" value="1"/>
</dbReference>
<feature type="transmembrane region" description="Helical" evidence="1">
    <location>
        <begin position="213"/>
        <end position="230"/>
    </location>
</feature>
<reference evidence="2" key="1">
    <citation type="submission" date="2021-01" db="EMBL/GenBank/DDBJ databases">
        <title>Whole genome shotgun sequence of Virgisporangium aliadipatigenens NBRC 105644.</title>
        <authorList>
            <person name="Komaki H."/>
            <person name="Tamura T."/>
        </authorList>
    </citation>
    <scope>NUCLEOTIDE SEQUENCE</scope>
    <source>
        <strain evidence="2">NBRC 105644</strain>
    </source>
</reference>
<feature type="transmembrane region" description="Helical" evidence="1">
    <location>
        <begin position="160"/>
        <end position="178"/>
    </location>
</feature>
<dbReference type="SUPFAM" id="SSF103473">
    <property type="entry name" value="MFS general substrate transporter"/>
    <property type="match status" value="1"/>
</dbReference>
<feature type="transmembrane region" description="Helical" evidence="1">
    <location>
        <begin position="9"/>
        <end position="30"/>
    </location>
</feature>
<feature type="transmembrane region" description="Helical" evidence="1">
    <location>
        <begin position="42"/>
        <end position="61"/>
    </location>
</feature>
<gene>
    <name evidence="2" type="ORF">Val02_37280</name>
</gene>
<comment type="caution">
    <text evidence="2">The sequence shown here is derived from an EMBL/GenBank/DDBJ whole genome shotgun (WGS) entry which is preliminary data.</text>
</comment>
<feature type="transmembrane region" description="Helical" evidence="1">
    <location>
        <begin position="299"/>
        <end position="319"/>
    </location>
</feature>
<feature type="transmembrane region" description="Helical" evidence="1">
    <location>
        <begin position="276"/>
        <end position="293"/>
    </location>
</feature>
<dbReference type="Gene3D" id="1.20.1250.20">
    <property type="entry name" value="MFS general substrate transporter like domains"/>
    <property type="match status" value="1"/>
</dbReference>
<keyword evidence="1" id="KW-1133">Transmembrane helix</keyword>